<organism evidence="2 3">
    <name type="scientific">Cricetulus griseus</name>
    <name type="common">Chinese hamster</name>
    <name type="synonym">Cricetulus barabensis griseus</name>
    <dbReference type="NCBI Taxonomy" id="10029"/>
    <lineage>
        <taxon>Eukaryota</taxon>
        <taxon>Metazoa</taxon>
        <taxon>Chordata</taxon>
        <taxon>Craniata</taxon>
        <taxon>Vertebrata</taxon>
        <taxon>Euteleostomi</taxon>
        <taxon>Mammalia</taxon>
        <taxon>Eutheria</taxon>
        <taxon>Euarchontoglires</taxon>
        <taxon>Glires</taxon>
        <taxon>Rodentia</taxon>
        <taxon>Myomorpha</taxon>
        <taxon>Muroidea</taxon>
        <taxon>Cricetidae</taxon>
        <taxon>Cricetinae</taxon>
        <taxon>Cricetulus</taxon>
    </lineage>
</organism>
<dbReference type="GlyGen" id="G3HE09">
    <property type="glycosylation" value="1 site"/>
</dbReference>
<dbReference type="EMBL" id="JH000307">
    <property type="protein sequence ID" value="EGW00538.1"/>
    <property type="molecule type" value="Genomic_DNA"/>
</dbReference>
<reference evidence="3" key="1">
    <citation type="journal article" date="2011" name="Nat. Biotechnol.">
        <title>The genomic sequence of the Chinese hamster ovary (CHO)-K1 cell line.</title>
        <authorList>
            <person name="Xu X."/>
            <person name="Nagarajan H."/>
            <person name="Lewis N.E."/>
            <person name="Pan S."/>
            <person name="Cai Z."/>
            <person name="Liu X."/>
            <person name="Chen W."/>
            <person name="Xie M."/>
            <person name="Wang W."/>
            <person name="Hammond S."/>
            <person name="Andersen M.R."/>
            <person name="Neff N."/>
            <person name="Passarelli B."/>
            <person name="Koh W."/>
            <person name="Fan H.C."/>
            <person name="Wang J."/>
            <person name="Gui Y."/>
            <person name="Lee K.H."/>
            <person name="Betenbaugh M.J."/>
            <person name="Quake S.R."/>
            <person name="Famili I."/>
            <person name="Palsson B.O."/>
            <person name="Wang J."/>
        </authorList>
    </citation>
    <scope>NUCLEOTIDE SEQUENCE [LARGE SCALE GENOMIC DNA]</scope>
    <source>
        <strain evidence="3">CHO K1 cell line</strain>
    </source>
</reference>
<dbReference type="Proteomes" id="UP000001075">
    <property type="component" value="Unassembled WGS sequence"/>
</dbReference>
<evidence type="ECO:0000313" key="2">
    <source>
        <dbReference type="EMBL" id="EGW00538.1"/>
    </source>
</evidence>
<feature type="region of interest" description="Disordered" evidence="1">
    <location>
        <begin position="46"/>
        <end position="90"/>
    </location>
</feature>
<evidence type="ECO:0000313" key="3">
    <source>
        <dbReference type="Proteomes" id="UP000001075"/>
    </source>
</evidence>
<feature type="compositionally biased region" description="Low complexity" evidence="1">
    <location>
        <begin position="55"/>
        <end position="81"/>
    </location>
</feature>
<dbReference type="AlphaFoldDB" id="G3HE09"/>
<protein>
    <submittedName>
        <fullName evidence="2">Uncharacterized protein</fullName>
    </submittedName>
</protein>
<sequence>MERAKKAKTVALLEPALAHYQQGCQQLPQVLQNHKSLWPRGLKLPAGIKQDTGLTPSASTPSSTETKRQQNNLTLSSSQLSPVLATTRFH</sequence>
<dbReference type="InParanoid" id="G3HE09"/>
<evidence type="ECO:0000256" key="1">
    <source>
        <dbReference type="SAM" id="MobiDB-lite"/>
    </source>
</evidence>
<gene>
    <name evidence="2" type="ORF">I79_008778</name>
</gene>
<accession>G3HE09</accession>
<proteinExistence type="predicted"/>
<name>G3HE09_CRIGR</name>